<dbReference type="SUPFAM" id="SSF51735">
    <property type="entry name" value="NAD(P)-binding Rossmann-fold domains"/>
    <property type="match status" value="1"/>
</dbReference>
<evidence type="ECO:0000256" key="1">
    <source>
        <dbReference type="ARBA" id="ARBA00004141"/>
    </source>
</evidence>
<dbReference type="GeneTree" id="ENSGT00940000165342"/>
<dbReference type="PRINTS" id="PR00081">
    <property type="entry name" value="GDHRDH"/>
</dbReference>
<dbReference type="OMA" id="TANMEDY"/>
<dbReference type="EC" id="1.1.1.300" evidence="3"/>
<dbReference type="PANTHER" id="PTHR24322">
    <property type="entry name" value="PKSB"/>
    <property type="match status" value="1"/>
</dbReference>
<comment type="similarity">
    <text evidence="2">Belongs to the short-chain dehydrogenases/reductases (SDR) family.</text>
</comment>
<evidence type="ECO:0000256" key="11">
    <source>
        <dbReference type="ARBA" id="ARBA00059620"/>
    </source>
</evidence>
<evidence type="ECO:0000256" key="6">
    <source>
        <dbReference type="ARBA" id="ARBA00022989"/>
    </source>
</evidence>
<evidence type="ECO:0000313" key="15">
    <source>
        <dbReference type="Proteomes" id="UP000008143"/>
    </source>
</evidence>
<gene>
    <name evidence="14 16 17" type="primary">rdh20</name>
</gene>
<reference evidence="14" key="2">
    <citation type="submission" date="2011-07" db="UniProtKB">
        <authorList>
            <consortium name="Ensembl"/>
        </authorList>
    </citation>
    <scope>IDENTIFICATION</scope>
</reference>
<evidence type="ECO:0000256" key="7">
    <source>
        <dbReference type="ARBA" id="ARBA00023002"/>
    </source>
</evidence>
<dbReference type="InterPro" id="IPR002347">
    <property type="entry name" value="SDR_fam"/>
</dbReference>
<keyword evidence="4" id="KW-0812">Transmembrane</keyword>
<dbReference type="Gene3D" id="3.40.50.720">
    <property type="entry name" value="NAD(P)-binding Rossmann-like Domain"/>
    <property type="match status" value="1"/>
</dbReference>
<evidence type="ECO:0000256" key="13">
    <source>
        <dbReference type="ARBA" id="ARBA00082544"/>
    </source>
</evidence>
<dbReference type="RefSeq" id="XP_002933209.2">
    <property type="nucleotide sequence ID" value="XM_002933163.5"/>
</dbReference>
<dbReference type="Proteomes" id="UP000008143">
    <property type="component" value="Chromosome 10"/>
</dbReference>
<proteinExistence type="inferred from homology"/>
<dbReference type="eggNOG" id="KOG1201">
    <property type="taxonomic scope" value="Eukaryota"/>
</dbReference>
<dbReference type="CTD" id="555864"/>
<dbReference type="HOGENOM" id="CLU_010194_2_5_1"/>
<evidence type="ECO:0000313" key="14">
    <source>
        <dbReference type="Ensembl" id="ENSXETP00000003705"/>
    </source>
</evidence>
<dbReference type="Bgee" id="ENSXETG00000001782">
    <property type="expression patterns" value="Expressed in camera-type eye and 1 other cell type or tissue"/>
</dbReference>
<evidence type="ECO:0000256" key="2">
    <source>
        <dbReference type="ARBA" id="ARBA00006484"/>
    </source>
</evidence>
<evidence type="ECO:0000256" key="12">
    <source>
        <dbReference type="ARBA" id="ARBA00068717"/>
    </source>
</evidence>
<dbReference type="GO" id="GO:0005811">
    <property type="term" value="C:lipid droplet"/>
    <property type="evidence" value="ECO:0000318"/>
    <property type="project" value="GO_Central"/>
</dbReference>
<dbReference type="Ensembl" id="ENSXETT00000003705">
    <property type="protein sequence ID" value="ENSXETP00000003705"/>
    <property type="gene ID" value="ENSXETG00000001782"/>
</dbReference>
<reference evidence="14" key="1">
    <citation type="journal article" date="2010" name="Science">
        <title>The genome of the Western clawed frog Xenopus tropicalis.</title>
        <authorList>
            <person name="Hellsten U."/>
            <person name="Harland R.M."/>
            <person name="Gilchrist M.J."/>
            <person name="Hendrix D."/>
            <person name="Jurka J."/>
            <person name="Kapitonov V."/>
            <person name="Ovcharenko I."/>
            <person name="Putnam N.H."/>
            <person name="Shu S."/>
            <person name="Taher L."/>
            <person name="Blitz I.L."/>
            <person name="Blumberg B."/>
            <person name="Dichmann D.S."/>
            <person name="Dubchak I."/>
            <person name="Amaya E."/>
            <person name="Detter J.C."/>
            <person name="Fletcher R."/>
            <person name="Gerhard D.S."/>
            <person name="Goodstein D."/>
            <person name="Graves T."/>
            <person name="Grigoriev I.V."/>
            <person name="Grimwood J."/>
            <person name="Kawashima T."/>
            <person name="Lindquist E."/>
            <person name="Lucas S.M."/>
            <person name="Mead P.E."/>
            <person name="Mitros T."/>
            <person name="Ogino H."/>
            <person name="Ohta Y."/>
            <person name="Poliakov A.V."/>
            <person name="Pollet N."/>
            <person name="Robert J."/>
            <person name="Salamov A."/>
            <person name="Sater A.K."/>
            <person name="Schmutz J."/>
            <person name="Terry A."/>
            <person name="Vize P.D."/>
            <person name="Warren W.C."/>
            <person name="Wells D."/>
            <person name="Wills A."/>
            <person name="Wilson R.K."/>
            <person name="Zimmerman L.B."/>
            <person name="Zorn A.M."/>
            <person name="Grainger R."/>
            <person name="Grammer T."/>
            <person name="Khokha M.K."/>
            <person name="Richardson P.M."/>
            <person name="Rokhsar D.S."/>
        </authorList>
    </citation>
    <scope>NUCLEOTIDE SEQUENCE [LARGE SCALE GENOMIC DNA]</scope>
    <source>
        <strain evidence="14">Nigerian</strain>
    </source>
</reference>
<dbReference type="FunFam" id="3.40.50.720:FF:000131">
    <property type="entry name" value="Short-chain dehydrogenase/reductase 3"/>
    <property type="match status" value="1"/>
</dbReference>
<dbReference type="GeneID" id="100489103"/>
<keyword evidence="15" id="KW-1185">Reference proteome</keyword>
<evidence type="ECO:0000313" key="16">
    <source>
        <dbReference type="RefSeq" id="XP_002933209.2"/>
    </source>
</evidence>
<sequence>MSSGLGTNTMNVVIDAAHLLWDVCRHILLSGVKWVVKPEEKSIMDDICLITGSGGGIGKHFALEFAKKGAILVLWDSDPECNEETAKEVRRLGARAFTYTCDTGDRQQVYQVAERVRREVGDVTILLNHPSTGTGKSLLHCQDEELENALRTNCLANFWTVKAFLPRMNQMNHGHVINVASYLGLFATANMEDYCTAHFATVGFHEALSHELKARRISGVKTTLLCPYLADIEMYSSFKIRKDLATLFTPLTSEYFARRAINGILTDQPMICMPKLLYLAAFLKQVLPWEVQELCHSLIRNREKPAGTQSHYSNQG</sequence>
<dbReference type="AlphaFoldDB" id="F6XG90"/>
<evidence type="ECO:0000256" key="8">
    <source>
        <dbReference type="ARBA" id="ARBA00023098"/>
    </source>
</evidence>
<dbReference type="Pfam" id="PF00106">
    <property type="entry name" value="adh_short"/>
    <property type="match status" value="1"/>
</dbReference>
<keyword evidence="6" id="KW-1133">Transmembrane helix</keyword>
<evidence type="ECO:0000256" key="10">
    <source>
        <dbReference type="ARBA" id="ARBA00050568"/>
    </source>
</evidence>
<dbReference type="AGR" id="Xenbase:XB-GENE-22066217"/>
<keyword evidence="9" id="KW-0472">Membrane</keyword>
<keyword evidence="8" id="KW-0443">Lipid metabolism</keyword>
<dbReference type="PANTHER" id="PTHR24322:SF751">
    <property type="entry name" value="RETINOL DEHYDROGENASE 10"/>
    <property type="match status" value="1"/>
</dbReference>
<evidence type="ECO:0000256" key="4">
    <source>
        <dbReference type="ARBA" id="ARBA00022692"/>
    </source>
</evidence>
<dbReference type="InterPro" id="IPR036291">
    <property type="entry name" value="NAD(P)-bd_dom_sf"/>
</dbReference>
<dbReference type="GO" id="GO:0052650">
    <property type="term" value="F:all-trans-retinol dehydrogenase (NADP+) activity"/>
    <property type="evidence" value="ECO:0007669"/>
    <property type="project" value="UniProtKB-EC"/>
</dbReference>
<keyword evidence="5" id="KW-0521">NADP</keyword>
<dbReference type="Xenbase" id="XB-GENE-22066217">
    <property type="gene designation" value="rdh20"/>
</dbReference>
<dbReference type="OrthoDB" id="5840532at2759"/>
<keyword evidence="7" id="KW-0560">Oxidoreductase</keyword>
<comment type="function">
    <text evidence="11">Catalyzes the reduction of all-trans-retinal to all-trans-retinol in the presence of NADPH.</text>
</comment>
<dbReference type="KEGG" id="xtr:100489103"/>
<evidence type="ECO:0000256" key="9">
    <source>
        <dbReference type="ARBA" id="ARBA00023136"/>
    </source>
</evidence>
<organism evidence="14">
    <name type="scientific">Xenopus tropicalis</name>
    <name type="common">Western clawed frog</name>
    <name type="synonym">Silurana tropicalis</name>
    <dbReference type="NCBI Taxonomy" id="8364"/>
    <lineage>
        <taxon>Eukaryota</taxon>
        <taxon>Metazoa</taxon>
        <taxon>Chordata</taxon>
        <taxon>Craniata</taxon>
        <taxon>Vertebrata</taxon>
        <taxon>Euteleostomi</taxon>
        <taxon>Amphibia</taxon>
        <taxon>Batrachia</taxon>
        <taxon>Anura</taxon>
        <taxon>Pipoidea</taxon>
        <taxon>Pipidae</taxon>
        <taxon>Xenopodinae</taxon>
        <taxon>Xenopus</taxon>
        <taxon>Silurana</taxon>
    </lineage>
</organism>
<evidence type="ECO:0000256" key="3">
    <source>
        <dbReference type="ARBA" id="ARBA00012852"/>
    </source>
</evidence>
<evidence type="ECO:0000256" key="5">
    <source>
        <dbReference type="ARBA" id="ARBA00022857"/>
    </source>
</evidence>
<reference evidence="16" key="3">
    <citation type="submission" date="2025-04" db="UniProtKB">
        <authorList>
            <consortium name="RefSeq"/>
        </authorList>
    </citation>
    <scope>IDENTIFICATION</scope>
    <source>
        <strain evidence="16">Nigerian</strain>
        <tissue evidence="16">Liver and blood</tissue>
    </source>
</reference>
<comment type="catalytic activity">
    <reaction evidence="10">
        <text>all-trans-retinol + NADP(+) = all-trans-retinal + NADPH + H(+)</text>
        <dbReference type="Rhea" id="RHEA:25033"/>
        <dbReference type="ChEBI" id="CHEBI:15378"/>
        <dbReference type="ChEBI" id="CHEBI:17336"/>
        <dbReference type="ChEBI" id="CHEBI:17898"/>
        <dbReference type="ChEBI" id="CHEBI:57783"/>
        <dbReference type="ChEBI" id="CHEBI:58349"/>
        <dbReference type="EC" id="1.1.1.300"/>
    </reaction>
</comment>
<accession>F6XG90</accession>
<dbReference type="GO" id="GO:0016020">
    <property type="term" value="C:membrane"/>
    <property type="evidence" value="ECO:0007669"/>
    <property type="project" value="UniProtKB-SubCell"/>
</dbReference>
<comment type="subcellular location">
    <subcellularLocation>
        <location evidence="1">Membrane</location>
        <topology evidence="1">Multi-pass membrane protein</topology>
    </subcellularLocation>
</comment>
<protein>
    <recommendedName>
        <fullName evidence="12">Short-chain dehydrogenase/reductase 3</fullName>
        <ecNumber evidence="3">1.1.1.300</ecNumber>
    </recommendedName>
    <alternativeName>
        <fullName evidence="13">Retinal short-chain dehydrogenase/reductase 1</fullName>
    </alternativeName>
</protein>
<name>F6XG90_XENTR</name>
<dbReference type="CDD" id="cd05339">
    <property type="entry name" value="17beta-HSDXI-like_SDR_c"/>
    <property type="match status" value="1"/>
</dbReference>
<dbReference type="GO" id="GO:0016616">
    <property type="term" value="F:oxidoreductase activity, acting on the CH-OH group of donors, NAD or NADP as acceptor"/>
    <property type="evidence" value="ECO:0000318"/>
    <property type="project" value="GO_Central"/>
</dbReference>
<evidence type="ECO:0000313" key="17">
    <source>
        <dbReference type="Xenbase" id="XB-GENE-22066217"/>
    </source>
</evidence>